<comment type="cofactor">
    <cofactor evidence="2">
        <name>Mg(2+)</name>
        <dbReference type="ChEBI" id="CHEBI:18420"/>
    </cofactor>
</comment>
<keyword evidence="3" id="KW-0479">Metal-binding</keyword>
<keyword evidence="6" id="KW-0464">Manganese</keyword>
<sequence length="219" mass="23299">MSASEDARQTLQRTVDAGIPWRFARLLPPPRQPREAAVLILFGAVAGAGEATPLGPDELDVVLQLRAATLGSHPGQVSFPGGGREPGDADAVATALREAVEETGLDPSGVEVLGSLAERTLPASDHVVTPVVGWWRVPSAVTAVDAAETAAVARVPLAQLLDPGNRFTSVFRRGDRAFRGPAFDVHGTIVWGFTAMLLDDILESTGWARPWDRARERDI</sequence>
<organism evidence="8 9">
    <name type="scientific">Microbacterium mangrovi</name>
    <dbReference type="NCBI Taxonomy" id="1348253"/>
    <lineage>
        <taxon>Bacteria</taxon>
        <taxon>Bacillati</taxon>
        <taxon>Actinomycetota</taxon>
        <taxon>Actinomycetes</taxon>
        <taxon>Micrococcales</taxon>
        <taxon>Microbacteriaceae</taxon>
        <taxon>Microbacterium</taxon>
    </lineage>
</organism>
<dbReference type="EMBL" id="JTDK01000010">
    <property type="protein sequence ID" value="KHK97575.1"/>
    <property type="molecule type" value="Genomic_DNA"/>
</dbReference>
<dbReference type="InterPro" id="IPR000086">
    <property type="entry name" value="NUDIX_hydrolase_dom"/>
</dbReference>
<feature type="domain" description="Nudix hydrolase" evidence="7">
    <location>
        <begin position="33"/>
        <end position="184"/>
    </location>
</feature>
<evidence type="ECO:0000313" key="9">
    <source>
        <dbReference type="Proteomes" id="UP000031030"/>
    </source>
</evidence>
<dbReference type="AlphaFoldDB" id="A0A0B2A3E2"/>
<dbReference type="GO" id="GO:0046872">
    <property type="term" value="F:metal ion binding"/>
    <property type="evidence" value="ECO:0007669"/>
    <property type="project" value="UniProtKB-KW"/>
</dbReference>
<protein>
    <submittedName>
        <fullName evidence="8">NUDIX hydrolase</fullName>
    </submittedName>
</protein>
<accession>A0A0B2A3E2</accession>
<comment type="caution">
    <text evidence="8">The sequence shown here is derived from an EMBL/GenBank/DDBJ whole genome shotgun (WGS) entry which is preliminary data.</text>
</comment>
<keyword evidence="9" id="KW-1185">Reference proteome</keyword>
<reference evidence="8 9" key="1">
    <citation type="submission" date="2014-11" db="EMBL/GenBank/DDBJ databases">
        <title>Genome sequence of Microbacterium mangrovi MUSC 115(T).</title>
        <authorList>
            <person name="Lee L.-H."/>
        </authorList>
    </citation>
    <scope>NUCLEOTIDE SEQUENCE [LARGE SCALE GENOMIC DNA]</scope>
    <source>
        <strain evidence="8 9">MUSC 115</strain>
    </source>
</reference>
<evidence type="ECO:0000256" key="5">
    <source>
        <dbReference type="ARBA" id="ARBA00022842"/>
    </source>
</evidence>
<keyword evidence="4 8" id="KW-0378">Hydrolase</keyword>
<gene>
    <name evidence="8" type="ORF">LK09_12005</name>
</gene>
<comment type="cofactor">
    <cofactor evidence="1">
        <name>Mn(2+)</name>
        <dbReference type="ChEBI" id="CHEBI:29035"/>
    </cofactor>
</comment>
<evidence type="ECO:0000256" key="6">
    <source>
        <dbReference type="ARBA" id="ARBA00023211"/>
    </source>
</evidence>
<evidence type="ECO:0000256" key="2">
    <source>
        <dbReference type="ARBA" id="ARBA00001946"/>
    </source>
</evidence>
<evidence type="ECO:0000259" key="7">
    <source>
        <dbReference type="PROSITE" id="PS51462"/>
    </source>
</evidence>
<dbReference type="PROSITE" id="PS51462">
    <property type="entry name" value="NUDIX"/>
    <property type="match status" value="1"/>
</dbReference>
<name>A0A0B2A3E2_9MICO</name>
<proteinExistence type="predicted"/>
<dbReference type="Gene3D" id="3.90.79.10">
    <property type="entry name" value="Nucleoside Triphosphate Pyrophosphohydrolase"/>
    <property type="match status" value="1"/>
</dbReference>
<dbReference type="Pfam" id="PF00293">
    <property type="entry name" value="NUDIX"/>
    <property type="match status" value="1"/>
</dbReference>
<evidence type="ECO:0000256" key="1">
    <source>
        <dbReference type="ARBA" id="ARBA00001936"/>
    </source>
</evidence>
<dbReference type="Proteomes" id="UP000031030">
    <property type="component" value="Unassembled WGS sequence"/>
</dbReference>
<dbReference type="PANTHER" id="PTHR12992">
    <property type="entry name" value="NUDIX HYDROLASE"/>
    <property type="match status" value="1"/>
</dbReference>
<dbReference type="SUPFAM" id="SSF55811">
    <property type="entry name" value="Nudix"/>
    <property type="match status" value="1"/>
</dbReference>
<dbReference type="PANTHER" id="PTHR12992:SF11">
    <property type="entry name" value="MITOCHONDRIAL COENZYME A DIPHOSPHATASE NUDT8"/>
    <property type="match status" value="1"/>
</dbReference>
<dbReference type="STRING" id="1348253.LK09_12005"/>
<dbReference type="InterPro" id="IPR045121">
    <property type="entry name" value="CoAse"/>
</dbReference>
<dbReference type="InterPro" id="IPR015797">
    <property type="entry name" value="NUDIX_hydrolase-like_dom_sf"/>
</dbReference>
<dbReference type="CDD" id="cd03426">
    <property type="entry name" value="NUDIX_CoAse_Nudt7"/>
    <property type="match status" value="1"/>
</dbReference>
<dbReference type="GO" id="GO:0010945">
    <property type="term" value="F:coenzyme A diphosphatase activity"/>
    <property type="evidence" value="ECO:0007669"/>
    <property type="project" value="InterPro"/>
</dbReference>
<evidence type="ECO:0000256" key="3">
    <source>
        <dbReference type="ARBA" id="ARBA00022723"/>
    </source>
</evidence>
<keyword evidence="5" id="KW-0460">Magnesium</keyword>
<evidence type="ECO:0000313" key="8">
    <source>
        <dbReference type="EMBL" id="KHK97575.1"/>
    </source>
</evidence>
<evidence type="ECO:0000256" key="4">
    <source>
        <dbReference type="ARBA" id="ARBA00022801"/>
    </source>
</evidence>